<comment type="caution">
    <text evidence="2">The sequence shown here is derived from an EMBL/GenBank/DDBJ whole genome shotgun (WGS) entry which is preliminary data.</text>
</comment>
<gene>
    <name evidence="2" type="ORF">M878_03740</name>
</gene>
<dbReference type="HOGENOM" id="CLU_2810727_0_0_11"/>
<keyword evidence="3" id="KW-1185">Reference proteome</keyword>
<organism evidence="2 3">
    <name type="scientific">Streptomyces roseochromogenus subsp. oscitans DS 12.976</name>
    <dbReference type="NCBI Taxonomy" id="1352936"/>
    <lineage>
        <taxon>Bacteria</taxon>
        <taxon>Bacillati</taxon>
        <taxon>Actinomycetota</taxon>
        <taxon>Actinomycetes</taxon>
        <taxon>Kitasatosporales</taxon>
        <taxon>Streptomycetaceae</taxon>
        <taxon>Streptomyces</taxon>
    </lineage>
</organism>
<evidence type="ECO:0000313" key="2">
    <source>
        <dbReference type="EMBL" id="EST36028.1"/>
    </source>
</evidence>
<evidence type="ECO:0000256" key="1">
    <source>
        <dbReference type="SAM" id="MobiDB-lite"/>
    </source>
</evidence>
<proteinExistence type="predicted"/>
<feature type="compositionally biased region" description="Basic and acidic residues" evidence="1">
    <location>
        <begin position="30"/>
        <end position="47"/>
    </location>
</feature>
<dbReference type="Proteomes" id="UP000017984">
    <property type="component" value="Chromosome"/>
</dbReference>
<reference evidence="2 3" key="1">
    <citation type="journal article" date="2014" name="Genome Announc.">
        <title>Draft Genome Sequence of Streptomyces roseochromogenes subsp. oscitans DS 12.976, Producer of the Aminocoumarin Antibiotic Clorobiocin.</title>
        <authorList>
            <person name="Ruckert C."/>
            <person name="Kalinowski J."/>
            <person name="Heide L."/>
            <person name="Apel A.K."/>
        </authorList>
    </citation>
    <scope>NUCLEOTIDE SEQUENCE [LARGE SCALE GENOMIC DNA]</scope>
    <source>
        <strain evidence="2 3">DS 12.976</strain>
    </source>
</reference>
<feature type="region of interest" description="Disordered" evidence="1">
    <location>
        <begin position="1"/>
        <end position="67"/>
    </location>
</feature>
<dbReference type="EMBL" id="AWQX01000023">
    <property type="protein sequence ID" value="EST36028.1"/>
    <property type="molecule type" value="Genomic_DNA"/>
</dbReference>
<evidence type="ECO:0000313" key="3">
    <source>
        <dbReference type="Proteomes" id="UP000017984"/>
    </source>
</evidence>
<dbReference type="AlphaFoldDB" id="V6KVI3"/>
<protein>
    <submittedName>
        <fullName evidence="2">Uncharacterized protein</fullName>
    </submittedName>
</protein>
<accession>V6KVI3</accession>
<name>V6KVI3_STRRC</name>
<sequence>MLLGPAAVPGDDEGHRLRPGPPQHLGGRTGHHEAGAQRQPRLRDGKRPFASSNPGTGAPSWKASQPG</sequence>